<keyword evidence="2" id="KW-1185">Reference proteome</keyword>
<sequence length="408" mass="44862">MKDLKDRFLGYVKVNTKSDENTRVTPSTKGQLEFGKILAEELKAIGVQNVVISEHGYVYGVVPSNMDKKVPTIGFIAHMDTSPDMSGENVKPQVIENYNGEDVVLNKDLGIVLSTSKFPELKDLKGKTIITTDGTTLLGADDKAGVAEIMTAVEYLINNPEIKHGDIKIAFTPDEEIGEGADHFDVELFAADFAYTVDGGTEGELEYENFNAGSAKVTIHGTNVHPGSAKNKMVNSMLIANEFISMLPANETPQTTEGYEGFYHLTDINGEVEKTTLSYIIRDFFEDSFKKRMEAVKSVEDKLNEKYGQGTVDVVLKEQYRNMKEKVEPVIHIVDTAKKAMEDAGVVPTIVPIRGGTDGARLSFMGLPTPNLFTGGGNFHGKYEYACLDTMKKSVEVILNIVKAYSEK</sequence>
<comment type="caution">
    <text evidence="1">The sequence shown here is derived from an EMBL/GenBank/DDBJ whole genome shotgun (WGS) entry which is preliminary data.</text>
</comment>
<accession>A0ACB5RH61</accession>
<organism evidence="1 2">
    <name type="scientific">Inconstantimicrobium mannanitabidum</name>
    <dbReference type="NCBI Taxonomy" id="1604901"/>
    <lineage>
        <taxon>Bacteria</taxon>
        <taxon>Bacillati</taxon>
        <taxon>Bacillota</taxon>
        <taxon>Clostridia</taxon>
        <taxon>Eubacteriales</taxon>
        <taxon>Clostridiaceae</taxon>
        <taxon>Inconstantimicrobium</taxon>
    </lineage>
</organism>
<name>A0ACB5RH61_9CLOT</name>
<protein>
    <submittedName>
        <fullName evidence="1">Peptidase T</fullName>
    </submittedName>
</protein>
<gene>
    <name evidence="1" type="ORF">rsdtw13_36750</name>
</gene>
<evidence type="ECO:0000313" key="2">
    <source>
        <dbReference type="Proteomes" id="UP001058074"/>
    </source>
</evidence>
<proteinExistence type="predicted"/>
<dbReference type="EMBL" id="BROD01000001">
    <property type="protein sequence ID" value="GKX68417.1"/>
    <property type="molecule type" value="Genomic_DNA"/>
</dbReference>
<evidence type="ECO:0000313" key="1">
    <source>
        <dbReference type="EMBL" id="GKX68417.1"/>
    </source>
</evidence>
<dbReference type="Proteomes" id="UP001058074">
    <property type="component" value="Unassembled WGS sequence"/>
</dbReference>
<reference evidence="1" key="1">
    <citation type="journal article" date="2025" name="Int. J. Syst. Evol. Microbiol.">
        <title>Inconstantimicrobium mannanitabidum sp. nov., a novel member of the family Clostridiaceae isolated from anoxic soil under the treatment of reductive soil disinfestation.</title>
        <authorList>
            <person name="Ueki A."/>
            <person name="Tonouchi A."/>
            <person name="Honma S."/>
            <person name="Kaku N."/>
            <person name="Ueki K."/>
        </authorList>
    </citation>
    <scope>NUCLEOTIDE SEQUENCE</scope>
    <source>
        <strain evidence="1">TW13</strain>
    </source>
</reference>